<gene>
    <name evidence="2" type="ORF">EV652_1203</name>
</gene>
<protein>
    <submittedName>
        <fullName evidence="2">CubicO group peptidase (Beta-lactamase class C family)</fullName>
    </submittedName>
</protein>
<dbReference type="AlphaFoldDB" id="A0A4R2GYH8"/>
<dbReference type="PANTHER" id="PTHR43319">
    <property type="entry name" value="BETA-LACTAMASE-RELATED"/>
    <property type="match status" value="1"/>
</dbReference>
<dbReference type="Pfam" id="PF00144">
    <property type="entry name" value="Beta-lactamase"/>
    <property type="match status" value="1"/>
</dbReference>
<accession>A0A4R2GYH8</accession>
<dbReference type="PANTHER" id="PTHR43319:SF3">
    <property type="entry name" value="BETA-LACTAMASE-RELATED DOMAIN-CONTAINING PROTEIN"/>
    <property type="match status" value="1"/>
</dbReference>
<dbReference type="Proteomes" id="UP000294508">
    <property type="component" value="Unassembled WGS sequence"/>
</dbReference>
<dbReference type="RefSeq" id="WP_132215255.1">
    <property type="nucleotide sequence ID" value="NZ_SLWN01000020.1"/>
</dbReference>
<dbReference type="InterPro" id="IPR052907">
    <property type="entry name" value="Beta-lactamase/esterase"/>
</dbReference>
<name>A0A4R2GYH8_9ACTN</name>
<dbReference type="SUPFAM" id="SSF56601">
    <property type="entry name" value="beta-lactamase/transpeptidase-like"/>
    <property type="match status" value="1"/>
</dbReference>
<feature type="domain" description="Beta-lactamase-related" evidence="1">
    <location>
        <begin position="17"/>
        <end position="344"/>
    </location>
</feature>
<sequence>MTNLQDQVQDRLDELAGSELGLQVAVYQHGEVVVDAVAGTRITSDTLFYSASTGKGATATVANTLVDRGILEYDAPIAGIWPEFAAHGKDKATLRHVLTHSIGLPALAPDTTVEDLHDWAKITSYLASAEPWWEPGKKTTYHAETFGYLVGEIVRRATGRTISDVLREIAEPLGIADEVYFSVPPDQQHRVATLVEPEGIEDTIAMLAGMFAKVTPAAIMPRAAMCNSPEHLAAETPSAGVLTARGIAKLYAALIGEVDGVRLIRPERVAEITGPVFTGQDELLGNHATWAMGYGIGRLGSTDKESPTTIGMPGMGGSAAWADTRSGVTFALTRTLFDPAQSDSATEIGSLVAKTLC</sequence>
<keyword evidence="3" id="KW-1185">Reference proteome</keyword>
<evidence type="ECO:0000313" key="3">
    <source>
        <dbReference type="Proteomes" id="UP000294508"/>
    </source>
</evidence>
<dbReference type="InterPro" id="IPR001466">
    <property type="entry name" value="Beta-lactam-related"/>
</dbReference>
<dbReference type="InterPro" id="IPR012338">
    <property type="entry name" value="Beta-lactam/transpept-like"/>
</dbReference>
<proteinExistence type="predicted"/>
<reference evidence="2 3" key="1">
    <citation type="journal article" date="2015" name="Stand. Genomic Sci.">
        <title>Genomic Encyclopedia of Bacterial and Archaeal Type Strains, Phase III: the genomes of soil and plant-associated and newly described type strains.</title>
        <authorList>
            <person name="Whitman W.B."/>
            <person name="Woyke T."/>
            <person name="Klenk H.P."/>
            <person name="Zhou Y."/>
            <person name="Lilburn T.G."/>
            <person name="Beck B.J."/>
            <person name="De Vos P."/>
            <person name="Vandamme P."/>
            <person name="Eisen J.A."/>
            <person name="Garrity G."/>
            <person name="Hugenholtz P."/>
            <person name="Kyrpides N.C."/>
        </authorList>
    </citation>
    <scope>NUCLEOTIDE SEQUENCE [LARGE SCALE GENOMIC DNA]</scope>
    <source>
        <strain evidence="2 3">VKM Ac-2572</strain>
    </source>
</reference>
<evidence type="ECO:0000259" key="1">
    <source>
        <dbReference type="Pfam" id="PF00144"/>
    </source>
</evidence>
<dbReference type="OrthoDB" id="9809635at2"/>
<dbReference type="Gene3D" id="3.40.710.10">
    <property type="entry name" value="DD-peptidase/beta-lactamase superfamily"/>
    <property type="match status" value="1"/>
</dbReference>
<dbReference type="EMBL" id="SLWN01000020">
    <property type="protein sequence ID" value="TCO16510.1"/>
    <property type="molecule type" value="Genomic_DNA"/>
</dbReference>
<evidence type="ECO:0000313" key="2">
    <source>
        <dbReference type="EMBL" id="TCO16510.1"/>
    </source>
</evidence>
<comment type="caution">
    <text evidence="2">The sequence shown here is derived from an EMBL/GenBank/DDBJ whole genome shotgun (WGS) entry which is preliminary data.</text>
</comment>
<organism evidence="2 3">
    <name type="scientific">Kribbella steppae</name>
    <dbReference type="NCBI Taxonomy" id="2512223"/>
    <lineage>
        <taxon>Bacteria</taxon>
        <taxon>Bacillati</taxon>
        <taxon>Actinomycetota</taxon>
        <taxon>Actinomycetes</taxon>
        <taxon>Propionibacteriales</taxon>
        <taxon>Kribbellaceae</taxon>
        <taxon>Kribbella</taxon>
    </lineage>
</organism>